<dbReference type="PANTHER" id="PTHR46066">
    <property type="entry name" value="CHITINASE DOMAIN-CONTAINING PROTEIN 1 FAMILY MEMBER"/>
    <property type="match status" value="1"/>
</dbReference>
<dbReference type="PROSITE" id="PS51910">
    <property type="entry name" value="GH18_2"/>
    <property type="match status" value="1"/>
</dbReference>
<accession>A0ABP8VZM8</accession>
<evidence type="ECO:0000259" key="1">
    <source>
        <dbReference type="PROSITE" id="PS51910"/>
    </source>
</evidence>
<comment type="caution">
    <text evidence="2">The sequence shown here is derived from an EMBL/GenBank/DDBJ whole genome shotgun (WGS) entry which is preliminary data.</text>
</comment>
<dbReference type="PANTHER" id="PTHR46066:SF2">
    <property type="entry name" value="CHITINASE DOMAIN-CONTAINING PROTEIN 1"/>
    <property type="match status" value="1"/>
</dbReference>
<dbReference type="Gene3D" id="3.10.50.10">
    <property type="match status" value="1"/>
</dbReference>
<dbReference type="SMART" id="SM00636">
    <property type="entry name" value="Glyco_18"/>
    <property type="match status" value="1"/>
</dbReference>
<gene>
    <name evidence="2" type="ORF">GCM10025780_19380</name>
</gene>
<dbReference type="InterPro" id="IPR011583">
    <property type="entry name" value="Chitinase_II/V-like_cat"/>
</dbReference>
<dbReference type="InterPro" id="IPR029070">
    <property type="entry name" value="Chitinase_insertion_sf"/>
</dbReference>
<organism evidence="2 3">
    <name type="scientific">Frondihabitans cladoniiphilus</name>
    <dbReference type="NCBI Taxonomy" id="715785"/>
    <lineage>
        <taxon>Bacteria</taxon>
        <taxon>Bacillati</taxon>
        <taxon>Actinomycetota</taxon>
        <taxon>Actinomycetes</taxon>
        <taxon>Micrococcales</taxon>
        <taxon>Microbacteriaceae</taxon>
        <taxon>Frondihabitans</taxon>
    </lineage>
</organism>
<dbReference type="Gene3D" id="3.20.20.80">
    <property type="entry name" value="Glycosidases"/>
    <property type="match status" value="1"/>
</dbReference>
<dbReference type="InterPro" id="IPR001223">
    <property type="entry name" value="Glyco_hydro18_cat"/>
</dbReference>
<evidence type="ECO:0000313" key="3">
    <source>
        <dbReference type="Proteomes" id="UP001501295"/>
    </source>
</evidence>
<evidence type="ECO:0000313" key="2">
    <source>
        <dbReference type="EMBL" id="GAA4674991.1"/>
    </source>
</evidence>
<dbReference type="GO" id="GO:0016787">
    <property type="term" value="F:hydrolase activity"/>
    <property type="evidence" value="ECO:0007669"/>
    <property type="project" value="UniProtKB-KW"/>
</dbReference>
<dbReference type="Proteomes" id="UP001501295">
    <property type="component" value="Unassembled WGS sequence"/>
</dbReference>
<sequence length="321" mass="32405">MGCTSQASAPANTAVIPSSVAVEGYGVAGDATLTALAKDKGAIDTVGISGVSLTAQGAGVAASTDEALSIAASAKQQGVKSELLVNNVDANGGDFSAELASDMLSSEDNRQFVVAGLAGEVDHGGYDGIQIDFENLQESDAADLVAFAKELSETLPTSAAISMALPASTTADGYLAAGYDVRALKSSVARFVLMAYDEHGSGFSAAGPVGGLPWAEQSLSALTSFVSASKVDLGVAGYGYTWKSSGSGGVVTPAQARAMAGDRANWVAAQGEWTAKLADGTVLWWSDARSLTVRANIAATKKLHGVALWQMASGDGVTKAK</sequence>
<name>A0ABP8VZM8_9MICO</name>
<proteinExistence type="predicted"/>
<reference evidence="3" key="1">
    <citation type="journal article" date="2019" name="Int. J. Syst. Evol. Microbiol.">
        <title>The Global Catalogue of Microorganisms (GCM) 10K type strain sequencing project: providing services to taxonomists for standard genome sequencing and annotation.</title>
        <authorList>
            <consortium name="The Broad Institute Genomics Platform"/>
            <consortium name="The Broad Institute Genome Sequencing Center for Infectious Disease"/>
            <person name="Wu L."/>
            <person name="Ma J."/>
        </authorList>
    </citation>
    <scope>NUCLEOTIDE SEQUENCE [LARGE SCALE GENOMIC DNA]</scope>
    <source>
        <strain evidence="3">JCM 18956</strain>
    </source>
</reference>
<keyword evidence="2" id="KW-0378">Hydrolase</keyword>
<feature type="domain" description="GH18" evidence="1">
    <location>
        <begin position="20"/>
        <end position="321"/>
    </location>
</feature>
<dbReference type="EMBL" id="BAABLM010000003">
    <property type="protein sequence ID" value="GAA4674991.1"/>
    <property type="molecule type" value="Genomic_DNA"/>
</dbReference>
<protein>
    <submittedName>
        <fullName evidence="2">Glycosyl hydrolase family 18 protein</fullName>
    </submittedName>
</protein>
<keyword evidence="3" id="KW-1185">Reference proteome</keyword>
<dbReference type="InterPro" id="IPR017853">
    <property type="entry name" value="GH"/>
</dbReference>
<dbReference type="Pfam" id="PF00704">
    <property type="entry name" value="Glyco_hydro_18"/>
    <property type="match status" value="1"/>
</dbReference>
<dbReference type="SUPFAM" id="SSF51445">
    <property type="entry name" value="(Trans)glycosidases"/>
    <property type="match status" value="1"/>
</dbReference>